<gene>
    <name evidence="1" type="ORF">SIM71_02030</name>
</gene>
<evidence type="ECO:0000313" key="1">
    <source>
        <dbReference type="EMBL" id="MDX5990831.1"/>
    </source>
</evidence>
<sequence length="86" mass="9246">MEAFLFASQLAPTGKENAANLQRLAAFLLVERHQDILKKTVTVTPAQAGAQALQTCRIAACAAMTAFSDLPQAMPNLASSAIRRRF</sequence>
<dbReference type="EMBL" id="JAWXXP010000001">
    <property type="protein sequence ID" value="MDX5990831.1"/>
    <property type="molecule type" value="Genomic_DNA"/>
</dbReference>
<organism evidence="1 2">
    <name type="scientific">Ectopseudomonas alcaliphila</name>
    <dbReference type="NCBI Taxonomy" id="101564"/>
    <lineage>
        <taxon>Bacteria</taxon>
        <taxon>Pseudomonadati</taxon>
        <taxon>Pseudomonadota</taxon>
        <taxon>Gammaproteobacteria</taxon>
        <taxon>Pseudomonadales</taxon>
        <taxon>Pseudomonadaceae</taxon>
        <taxon>Ectopseudomonas</taxon>
    </lineage>
</organism>
<evidence type="ECO:0000313" key="2">
    <source>
        <dbReference type="Proteomes" id="UP001278050"/>
    </source>
</evidence>
<keyword evidence="2" id="KW-1185">Reference proteome</keyword>
<protein>
    <submittedName>
        <fullName evidence="1">Uncharacterized protein</fullName>
    </submittedName>
</protein>
<comment type="caution">
    <text evidence="1">The sequence shown here is derived from an EMBL/GenBank/DDBJ whole genome shotgun (WGS) entry which is preliminary data.</text>
</comment>
<dbReference type="Proteomes" id="UP001278050">
    <property type="component" value="Unassembled WGS sequence"/>
</dbReference>
<dbReference type="RefSeq" id="WP_074678483.1">
    <property type="nucleotide sequence ID" value="NZ_CBCSET010000001.1"/>
</dbReference>
<reference evidence="1 2" key="1">
    <citation type="submission" date="2023-11" db="EMBL/GenBank/DDBJ databases">
        <title>MicrobeMod: A computational toolkit for identifying prokaryotic methylation and restriction-modification with nanopore sequencing.</title>
        <authorList>
            <person name="Crits-Christoph A."/>
            <person name="Kang S.C."/>
            <person name="Lee H."/>
            <person name="Ostrov N."/>
        </authorList>
    </citation>
    <scope>NUCLEOTIDE SEQUENCE [LARGE SCALE GENOMIC DNA]</scope>
    <source>
        <strain evidence="1 2">ATCC BAA-571</strain>
    </source>
</reference>
<name>A0ABU4PSE4_9GAMM</name>
<proteinExistence type="predicted"/>
<accession>A0ABU4PSE4</accession>